<dbReference type="SUPFAM" id="SSF53649">
    <property type="entry name" value="Alkaline phosphatase-like"/>
    <property type="match status" value="1"/>
</dbReference>
<sequence length="421" mass="47187" precursor="true">MRMNRPHTFFSLLLSTLLLVLTPFVTAQAPEPLDDTIILISIDGARHDYLDLHHAPTLRRLAAVGLQARHLQPVFPTKTFTNHYSLVTGLYPAKHGIVDNNMYDPPTGLRFSLGNREQVQNPYWWGGEPIWVTAIKQGLVSATFFFPGSEAAVQGISPSYWFTYDESISNRQRVNTVLDWLAKPAAERPQMITLYFSDVDTAGHNFGPESEEVRQALAHVDGEIGYLVAELEERRLLNQVNLMITSDHGMAAVDLNQHIIIDEAFDTTLAEQILYSRELVSIFPAQGNSEQLLSQLRQNLPVQASVYSADTLPARFHFSGHERIAPILVLAEPGWAMLRRSWLEGFEREASLNRIRGGHGYDNSAPDMQGLFIAHGPAFRSQTKIESIRMIDLYNVMANILKLTPAVNDGDPDLVPLLLKP</sequence>
<reference evidence="2 3" key="1">
    <citation type="submission" date="2015-11" db="EMBL/GenBank/DDBJ databases">
        <authorList>
            <person name="Zhang Y."/>
            <person name="Guo Z."/>
        </authorList>
    </citation>
    <scope>NUCLEOTIDE SEQUENCE [LARGE SCALE GENOMIC DNA]</scope>
    <source>
        <strain evidence="2 3">KCTC 32221</strain>
    </source>
</reference>
<keyword evidence="3" id="KW-1185">Reference proteome</keyword>
<dbReference type="Proteomes" id="UP000065641">
    <property type="component" value="Chromosome"/>
</dbReference>
<dbReference type="PANTHER" id="PTHR10151">
    <property type="entry name" value="ECTONUCLEOTIDE PYROPHOSPHATASE/PHOSPHODIESTERASE"/>
    <property type="match status" value="1"/>
</dbReference>
<dbReference type="AlphaFoldDB" id="A0A0S2K9J3"/>
<keyword evidence="1" id="KW-0732">Signal</keyword>
<feature type="chain" id="PRO_5006601332" evidence="1">
    <location>
        <begin position="30"/>
        <end position="421"/>
    </location>
</feature>
<name>A0A0S2K9J3_9GAMM</name>
<feature type="signal peptide" evidence="1">
    <location>
        <begin position="1"/>
        <end position="29"/>
    </location>
</feature>
<dbReference type="Gene3D" id="3.30.1360.180">
    <property type="match status" value="1"/>
</dbReference>
<dbReference type="EMBL" id="CP013189">
    <property type="protein sequence ID" value="ALO44970.1"/>
    <property type="molecule type" value="Genomic_DNA"/>
</dbReference>
<proteinExistence type="predicted"/>
<accession>A0A0S2K9J3</accession>
<dbReference type="STRING" id="1249552.PS2015_278"/>
<dbReference type="GO" id="GO:0016787">
    <property type="term" value="F:hydrolase activity"/>
    <property type="evidence" value="ECO:0007669"/>
    <property type="project" value="UniProtKB-ARBA"/>
</dbReference>
<evidence type="ECO:0000256" key="1">
    <source>
        <dbReference type="SAM" id="SignalP"/>
    </source>
</evidence>
<protein>
    <submittedName>
        <fullName evidence="2">Putative AP superfamily protein</fullName>
    </submittedName>
</protein>
<dbReference type="PANTHER" id="PTHR10151:SF120">
    <property type="entry name" value="BIS(5'-ADENOSYL)-TRIPHOSPHATASE"/>
    <property type="match status" value="1"/>
</dbReference>
<evidence type="ECO:0000313" key="2">
    <source>
        <dbReference type="EMBL" id="ALO44970.1"/>
    </source>
</evidence>
<dbReference type="KEGG" id="pspi:PS2015_278"/>
<gene>
    <name evidence="2" type="ORF">PS2015_278</name>
</gene>
<dbReference type="InterPro" id="IPR002591">
    <property type="entry name" value="Phosphodiest/P_Trfase"/>
</dbReference>
<dbReference type="Pfam" id="PF01663">
    <property type="entry name" value="Phosphodiest"/>
    <property type="match status" value="1"/>
</dbReference>
<dbReference type="Gene3D" id="3.40.720.10">
    <property type="entry name" value="Alkaline Phosphatase, subunit A"/>
    <property type="match status" value="1"/>
</dbReference>
<dbReference type="RefSeq" id="WP_082627890.1">
    <property type="nucleotide sequence ID" value="NZ_CP013189.1"/>
</dbReference>
<dbReference type="PATRIC" id="fig|1249552.3.peg.283"/>
<dbReference type="InterPro" id="IPR017850">
    <property type="entry name" value="Alkaline_phosphatase_core_sf"/>
</dbReference>
<dbReference type="CDD" id="cd16018">
    <property type="entry name" value="Enpp"/>
    <property type="match status" value="1"/>
</dbReference>
<evidence type="ECO:0000313" key="3">
    <source>
        <dbReference type="Proteomes" id="UP000065641"/>
    </source>
</evidence>
<organism evidence="2 3">
    <name type="scientific">Pseudohongiella spirulinae</name>
    <dbReference type="NCBI Taxonomy" id="1249552"/>
    <lineage>
        <taxon>Bacteria</taxon>
        <taxon>Pseudomonadati</taxon>
        <taxon>Pseudomonadota</taxon>
        <taxon>Gammaproteobacteria</taxon>
        <taxon>Pseudomonadales</taxon>
        <taxon>Pseudohongiellaceae</taxon>
        <taxon>Pseudohongiella</taxon>
    </lineage>
</organism>
<dbReference type="OrthoDB" id="9771966at2"/>